<evidence type="ECO:0000313" key="3">
    <source>
        <dbReference type="EMBL" id="OGZ14623.1"/>
    </source>
</evidence>
<dbReference type="Proteomes" id="UP000177573">
    <property type="component" value="Unassembled WGS sequence"/>
</dbReference>
<dbReference type="PROSITE" id="PS01319">
    <property type="entry name" value="RBFA"/>
    <property type="match status" value="1"/>
</dbReference>
<dbReference type="InterPro" id="IPR020053">
    <property type="entry name" value="Ribosome-bd_factorA_CS"/>
</dbReference>
<comment type="subcellular location">
    <subcellularLocation>
        <location evidence="2">Cytoplasm</location>
    </subcellularLocation>
</comment>
<evidence type="ECO:0000313" key="4">
    <source>
        <dbReference type="Proteomes" id="UP000177573"/>
    </source>
</evidence>
<comment type="subunit">
    <text evidence="2">Monomer. Binds 30S ribosomal subunits, but not 50S ribosomal subunits or 70S ribosomes.</text>
</comment>
<keyword evidence="2" id="KW-0963">Cytoplasm</keyword>
<protein>
    <recommendedName>
        <fullName evidence="2">Ribosome-binding factor A</fullName>
    </recommendedName>
</protein>
<dbReference type="InterPro" id="IPR015946">
    <property type="entry name" value="KH_dom-like_a/b"/>
</dbReference>
<dbReference type="InterPro" id="IPR000238">
    <property type="entry name" value="RbfA"/>
</dbReference>
<dbReference type="Gene3D" id="3.30.300.20">
    <property type="match status" value="1"/>
</dbReference>
<comment type="caution">
    <text evidence="3">The sequence shown here is derived from an EMBL/GenBank/DDBJ whole genome shotgun (WGS) entry which is preliminary data.</text>
</comment>
<dbReference type="AlphaFoldDB" id="A0A1G2DM85"/>
<dbReference type="InterPro" id="IPR023799">
    <property type="entry name" value="RbfA_dom_sf"/>
</dbReference>
<accession>A0A1G2DM85</accession>
<dbReference type="SUPFAM" id="SSF89919">
    <property type="entry name" value="Ribosome-binding factor A, RbfA"/>
    <property type="match status" value="1"/>
</dbReference>
<dbReference type="Pfam" id="PF02033">
    <property type="entry name" value="RBFA"/>
    <property type="match status" value="1"/>
</dbReference>
<comment type="function">
    <text evidence="2">One of several proteins that assist in the late maturation steps of the functional core of the 30S ribosomal subunit. Associates with free 30S ribosomal subunits (but not with 30S subunits that are part of 70S ribosomes or polysomes). Required for efficient processing of 16S rRNA. May interact with the 5'-terminal helix region of 16S rRNA.</text>
</comment>
<gene>
    <name evidence="2" type="primary">rbfA</name>
    <name evidence="3" type="ORF">A3J08_03405</name>
</gene>
<evidence type="ECO:0000256" key="2">
    <source>
        <dbReference type="HAMAP-Rule" id="MF_00003"/>
    </source>
</evidence>
<dbReference type="HAMAP" id="MF_00003">
    <property type="entry name" value="RbfA"/>
    <property type="match status" value="1"/>
</dbReference>
<name>A0A1G2DM85_9BACT</name>
<comment type="similarity">
    <text evidence="2">Belongs to the RbfA family.</text>
</comment>
<sequence length="107" mass="12494">MTPRQEKLNVHVRTIIAEFLRKEFGTSPLVSVTELFVARGLQSARALITVFPAHEEERVCAVLKKRQGALRQYLALHTRMKYVPEVFFEIDRGEQNRQRIEELLKES</sequence>
<keyword evidence="1 2" id="KW-0690">Ribosome biogenesis</keyword>
<organism evidence="3 4">
    <name type="scientific">Candidatus Lloydbacteria bacterium RIFCSPLOWO2_02_FULL_51_11</name>
    <dbReference type="NCBI Taxonomy" id="1798667"/>
    <lineage>
        <taxon>Bacteria</taxon>
        <taxon>Candidatus Lloydiibacteriota</taxon>
    </lineage>
</organism>
<dbReference type="EMBL" id="MHLR01000026">
    <property type="protein sequence ID" value="OGZ14623.1"/>
    <property type="molecule type" value="Genomic_DNA"/>
</dbReference>
<dbReference type="GO" id="GO:0030490">
    <property type="term" value="P:maturation of SSU-rRNA"/>
    <property type="evidence" value="ECO:0007669"/>
    <property type="project" value="UniProtKB-UniRule"/>
</dbReference>
<reference evidence="3 4" key="1">
    <citation type="journal article" date="2016" name="Nat. Commun.">
        <title>Thousands of microbial genomes shed light on interconnected biogeochemical processes in an aquifer system.</title>
        <authorList>
            <person name="Anantharaman K."/>
            <person name="Brown C.T."/>
            <person name="Hug L.A."/>
            <person name="Sharon I."/>
            <person name="Castelle C.J."/>
            <person name="Probst A.J."/>
            <person name="Thomas B.C."/>
            <person name="Singh A."/>
            <person name="Wilkins M.J."/>
            <person name="Karaoz U."/>
            <person name="Brodie E.L."/>
            <person name="Williams K.H."/>
            <person name="Hubbard S.S."/>
            <person name="Banfield J.F."/>
        </authorList>
    </citation>
    <scope>NUCLEOTIDE SEQUENCE [LARGE SCALE GENOMIC DNA]</scope>
</reference>
<dbReference type="GO" id="GO:0005737">
    <property type="term" value="C:cytoplasm"/>
    <property type="evidence" value="ECO:0007669"/>
    <property type="project" value="UniProtKB-SubCell"/>
</dbReference>
<dbReference type="STRING" id="1798667.A3J08_03405"/>
<evidence type="ECO:0000256" key="1">
    <source>
        <dbReference type="ARBA" id="ARBA00022517"/>
    </source>
</evidence>
<proteinExistence type="inferred from homology"/>